<sequence length="122" mass="13503">MRQINQRSWMLQSSGGRQQRRWHKTPLGGPPPQSPVFCSVQQVFLQANSFLSTISFSEWILPPTSFCYLPSPVPASVQPPVLLSLLPDHLLPSCQSGPACIYLSPSACGFDRFLCLLTLVLC</sequence>
<keyword evidence="3" id="KW-1185">Reference proteome</keyword>
<accession>A0ABV0Z7Z7</accession>
<dbReference type="EMBL" id="JAHRIP010054560">
    <property type="protein sequence ID" value="MEQ2301711.1"/>
    <property type="molecule type" value="Genomic_DNA"/>
</dbReference>
<evidence type="ECO:0000313" key="3">
    <source>
        <dbReference type="Proteomes" id="UP001469553"/>
    </source>
</evidence>
<feature type="region of interest" description="Disordered" evidence="1">
    <location>
        <begin position="1"/>
        <end position="33"/>
    </location>
</feature>
<protein>
    <submittedName>
        <fullName evidence="2">Uncharacterized protein</fullName>
    </submittedName>
</protein>
<gene>
    <name evidence="2" type="ORF">AMECASPLE_038891</name>
</gene>
<proteinExistence type="predicted"/>
<feature type="compositionally biased region" description="Polar residues" evidence="1">
    <location>
        <begin position="1"/>
        <end position="17"/>
    </location>
</feature>
<reference evidence="2 3" key="1">
    <citation type="submission" date="2021-06" db="EMBL/GenBank/DDBJ databases">
        <authorList>
            <person name="Palmer J.M."/>
        </authorList>
    </citation>
    <scope>NUCLEOTIDE SEQUENCE [LARGE SCALE GENOMIC DNA]</scope>
    <source>
        <strain evidence="2 3">AS_MEX2019</strain>
        <tissue evidence="2">Muscle</tissue>
    </source>
</reference>
<organism evidence="2 3">
    <name type="scientific">Ameca splendens</name>
    <dbReference type="NCBI Taxonomy" id="208324"/>
    <lineage>
        <taxon>Eukaryota</taxon>
        <taxon>Metazoa</taxon>
        <taxon>Chordata</taxon>
        <taxon>Craniata</taxon>
        <taxon>Vertebrata</taxon>
        <taxon>Euteleostomi</taxon>
        <taxon>Actinopterygii</taxon>
        <taxon>Neopterygii</taxon>
        <taxon>Teleostei</taxon>
        <taxon>Neoteleostei</taxon>
        <taxon>Acanthomorphata</taxon>
        <taxon>Ovalentaria</taxon>
        <taxon>Atherinomorphae</taxon>
        <taxon>Cyprinodontiformes</taxon>
        <taxon>Goodeidae</taxon>
        <taxon>Ameca</taxon>
    </lineage>
</organism>
<comment type="caution">
    <text evidence="2">The sequence shown here is derived from an EMBL/GenBank/DDBJ whole genome shotgun (WGS) entry which is preliminary data.</text>
</comment>
<evidence type="ECO:0000256" key="1">
    <source>
        <dbReference type="SAM" id="MobiDB-lite"/>
    </source>
</evidence>
<dbReference type="Proteomes" id="UP001469553">
    <property type="component" value="Unassembled WGS sequence"/>
</dbReference>
<name>A0ABV0Z7Z7_9TELE</name>
<evidence type="ECO:0000313" key="2">
    <source>
        <dbReference type="EMBL" id="MEQ2301711.1"/>
    </source>
</evidence>